<evidence type="ECO:0000313" key="2">
    <source>
        <dbReference type="Proteomes" id="UP000225706"/>
    </source>
</evidence>
<accession>A0A2B4R3R5</accession>
<dbReference type="InterPro" id="IPR029309">
    <property type="entry name" value="CaRF"/>
</dbReference>
<protein>
    <submittedName>
        <fullName evidence="1">Uncharacterized protein</fullName>
    </submittedName>
</protein>
<feature type="non-terminal residue" evidence="1">
    <location>
        <position position="312"/>
    </location>
</feature>
<comment type="caution">
    <text evidence="1">The sequence shown here is derived from an EMBL/GenBank/DDBJ whole genome shotgun (WGS) entry which is preliminary data.</text>
</comment>
<dbReference type="OrthoDB" id="5988469at2759"/>
<dbReference type="GO" id="GO:0003700">
    <property type="term" value="F:DNA-binding transcription factor activity"/>
    <property type="evidence" value="ECO:0007669"/>
    <property type="project" value="InterPro"/>
</dbReference>
<organism evidence="1 2">
    <name type="scientific">Stylophora pistillata</name>
    <name type="common">Smooth cauliflower coral</name>
    <dbReference type="NCBI Taxonomy" id="50429"/>
    <lineage>
        <taxon>Eukaryota</taxon>
        <taxon>Metazoa</taxon>
        <taxon>Cnidaria</taxon>
        <taxon>Anthozoa</taxon>
        <taxon>Hexacorallia</taxon>
        <taxon>Scleractinia</taxon>
        <taxon>Astrocoeniina</taxon>
        <taxon>Pocilloporidae</taxon>
        <taxon>Stylophora</taxon>
    </lineage>
</organism>
<sequence>MKKDLQDGVLGNSTVRHYMRIPLSSLHNGHQVGGTAGINQNVDRKIISKIFEVVGNGITNVGEVRRCVSDYVEKELFRGVPVQKGPRLSNRRYHSTKADLRNHISRAIAAQKYGKDGQESLRKEIEEWMRALQRWARKSKNGLNSLEQEELLSYLKRAANVSTRNAYDSAVAALKNLSLYKDKQNVKNYVDNVWLSCSFRWANCMRKRQVLNTVDTNNGTEAQNKTFKCQYLPLSQDKSVYGLSVMLVETYIPDCHQKYLQRNVQLSSAYRRLNTTVPSYLHDRPPHFIKHCLKAKFSSGDLRECDVLCVDM</sequence>
<dbReference type="Proteomes" id="UP000225706">
    <property type="component" value="Unassembled WGS sequence"/>
</dbReference>
<dbReference type="PANTHER" id="PTHR47456">
    <property type="entry name" value="PHD-TYPE DOMAIN-CONTAINING PROTEIN"/>
    <property type="match status" value="1"/>
</dbReference>
<reference evidence="2" key="1">
    <citation type="journal article" date="2017" name="bioRxiv">
        <title>Comparative analysis of the genomes of Stylophora pistillata and Acropora digitifera provides evidence for extensive differences between species of corals.</title>
        <authorList>
            <person name="Voolstra C.R."/>
            <person name="Li Y."/>
            <person name="Liew Y.J."/>
            <person name="Baumgarten S."/>
            <person name="Zoccola D."/>
            <person name="Flot J.-F."/>
            <person name="Tambutte S."/>
            <person name="Allemand D."/>
            <person name="Aranda M."/>
        </authorList>
    </citation>
    <scope>NUCLEOTIDE SEQUENCE [LARGE SCALE GENOMIC DNA]</scope>
</reference>
<dbReference type="PANTHER" id="PTHR47456:SF4">
    <property type="entry name" value="SWIM-TYPE DOMAIN-CONTAINING PROTEIN"/>
    <property type="match status" value="1"/>
</dbReference>
<proteinExistence type="predicted"/>
<gene>
    <name evidence="1" type="ORF">AWC38_SpisGene23810</name>
</gene>
<keyword evidence="2" id="KW-1185">Reference proteome</keyword>
<dbReference type="Pfam" id="PF15299">
    <property type="entry name" value="ALS2CR8"/>
    <property type="match status" value="1"/>
</dbReference>
<dbReference type="AlphaFoldDB" id="A0A2B4R3R5"/>
<evidence type="ECO:0000313" key="1">
    <source>
        <dbReference type="EMBL" id="PFX12261.1"/>
    </source>
</evidence>
<dbReference type="EMBL" id="LSMT01001478">
    <property type="protein sequence ID" value="PFX12261.1"/>
    <property type="molecule type" value="Genomic_DNA"/>
</dbReference>
<name>A0A2B4R3R5_STYPI</name>